<feature type="domain" description="PAS fold-4" evidence="1">
    <location>
        <begin position="60"/>
        <end position="145"/>
    </location>
</feature>
<organism evidence="2 3">
    <name type="scientific">Tistrella mobilis</name>
    <dbReference type="NCBI Taxonomy" id="171437"/>
    <lineage>
        <taxon>Bacteria</taxon>
        <taxon>Pseudomonadati</taxon>
        <taxon>Pseudomonadota</taxon>
        <taxon>Alphaproteobacteria</taxon>
        <taxon>Geminicoccales</taxon>
        <taxon>Geminicoccaceae</taxon>
        <taxon>Tistrella</taxon>
    </lineage>
</organism>
<dbReference type="AlphaFoldDB" id="A0A162K062"/>
<dbReference type="Pfam" id="PF08448">
    <property type="entry name" value="PAS_4"/>
    <property type="match status" value="1"/>
</dbReference>
<gene>
    <name evidence="2" type="ORF">AUP44_13850</name>
</gene>
<sequence>MSSSTLALVVRHPKLKALYGLWLRLCAGGSFPALDGMSPADLRPWLDNMAILGLDETGGYVYRYYSPAYASAFGGDLTGCTLARIAADRAAVLAAEYDAVRADRLPVSRVYTAMFDGEQQTWERLVLPFFDLDGEVSKLLVAAYRVDA</sequence>
<protein>
    <recommendedName>
        <fullName evidence="1">PAS fold-4 domain-containing protein</fullName>
    </recommendedName>
</protein>
<reference evidence="2 3" key="1">
    <citation type="submission" date="2015-12" db="EMBL/GenBank/DDBJ databases">
        <title>Genome sequence of Tistrella mobilis MCCC 1A02139.</title>
        <authorList>
            <person name="Lu L."/>
            <person name="Lai Q."/>
            <person name="Shao Z."/>
            <person name="Qian P."/>
        </authorList>
    </citation>
    <scope>NUCLEOTIDE SEQUENCE [LARGE SCALE GENOMIC DNA]</scope>
    <source>
        <strain evidence="2 3">MCCC 1A02139</strain>
    </source>
</reference>
<name>A0A162K062_9PROT</name>
<evidence type="ECO:0000259" key="1">
    <source>
        <dbReference type="Pfam" id="PF08448"/>
    </source>
</evidence>
<evidence type="ECO:0000313" key="2">
    <source>
        <dbReference type="EMBL" id="KYO50220.1"/>
    </source>
</evidence>
<comment type="caution">
    <text evidence="2">The sequence shown here is derived from an EMBL/GenBank/DDBJ whole genome shotgun (WGS) entry which is preliminary data.</text>
</comment>
<dbReference type="GeneID" id="97240221"/>
<proteinExistence type="predicted"/>
<dbReference type="InterPro" id="IPR013656">
    <property type="entry name" value="PAS_4"/>
</dbReference>
<dbReference type="RefSeq" id="WP_041604788.1">
    <property type="nucleotide sequence ID" value="NZ_CP121013.1"/>
</dbReference>
<dbReference type="OrthoDB" id="8449511at2"/>
<dbReference type="EMBL" id="LPZR01000203">
    <property type="protein sequence ID" value="KYO50220.1"/>
    <property type="molecule type" value="Genomic_DNA"/>
</dbReference>
<accession>A0A162K062</accession>
<evidence type="ECO:0000313" key="3">
    <source>
        <dbReference type="Proteomes" id="UP000075787"/>
    </source>
</evidence>
<dbReference type="Proteomes" id="UP000075787">
    <property type="component" value="Unassembled WGS sequence"/>
</dbReference>